<dbReference type="InterPro" id="IPR030959">
    <property type="entry name" value="GWxTD_dom"/>
</dbReference>
<evidence type="ECO:0000313" key="3">
    <source>
        <dbReference type="Proteomes" id="UP000831796"/>
    </source>
</evidence>
<gene>
    <name evidence="2" type="ORF">MUN79_27875</name>
</gene>
<dbReference type="NCBIfam" id="TIGR04514">
    <property type="entry name" value="GWxTD_dom"/>
    <property type="match status" value="1"/>
</dbReference>
<name>A0A8T9Q8B5_9BACT</name>
<proteinExistence type="predicted"/>
<accession>A0A8T9Q8B5</accession>
<dbReference type="Proteomes" id="UP000831796">
    <property type="component" value="Chromosome"/>
</dbReference>
<feature type="domain" description="GWxTD" evidence="1">
    <location>
        <begin position="5"/>
        <end position="117"/>
    </location>
</feature>
<evidence type="ECO:0000313" key="2">
    <source>
        <dbReference type="EMBL" id="UOQ72318.1"/>
    </source>
</evidence>
<dbReference type="RefSeq" id="WP_244675706.1">
    <property type="nucleotide sequence ID" value="NZ_CP095046.1"/>
</dbReference>
<sequence length="176" mass="19156">MRQTGLYALRVAGTPLPVGLLVTDEDFPELNTADELIQPLIYLTTSAERRALLDAQVPKRAVDEFWLKVAGGNQTQARQLIRTYYGRVAAANQLFTAHKAGWMTDRGMLYIVLGAPKPFIGQLVKSTGCTGAPRTAAPRIRSGTNPVPLPPNTMNWCAGRSMKCCGMPPLSNGEKE</sequence>
<dbReference type="Pfam" id="PF20094">
    <property type="entry name" value="GWxTD_dom"/>
    <property type="match status" value="1"/>
</dbReference>
<protein>
    <submittedName>
        <fullName evidence="2">GWxTD domain-containing protein</fullName>
    </submittedName>
</protein>
<dbReference type="EMBL" id="CP095046">
    <property type="protein sequence ID" value="UOQ72318.1"/>
    <property type="molecule type" value="Genomic_DNA"/>
</dbReference>
<organism evidence="2 3">
    <name type="scientific">Hymenobacter cellulosilyticus</name>
    <dbReference type="NCBI Taxonomy" id="2932248"/>
    <lineage>
        <taxon>Bacteria</taxon>
        <taxon>Pseudomonadati</taxon>
        <taxon>Bacteroidota</taxon>
        <taxon>Cytophagia</taxon>
        <taxon>Cytophagales</taxon>
        <taxon>Hymenobacteraceae</taxon>
        <taxon>Hymenobacter</taxon>
    </lineage>
</organism>
<evidence type="ECO:0000259" key="1">
    <source>
        <dbReference type="Pfam" id="PF20094"/>
    </source>
</evidence>
<dbReference type="KEGG" id="hcu:MUN79_27875"/>
<keyword evidence="3" id="KW-1185">Reference proteome</keyword>
<dbReference type="AlphaFoldDB" id="A0A8T9Q8B5"/>
<reference evidence="2" key="1">
    <citation type="submission" date="2022-04" db="EMBL/GenBank/DDBJ databases">
        <title>Hymenobacter sp. isolated from the air.</title>
        <authorList>
            <person name="Won M."/>
            <person name="Lee C.-M."/>
            <person name="Woen H.-Y."/>
            <person name="Kwon S.-W."/>
        </authorList>
    </citation>
    <scope>NUCLEOTIDE SEQUENCE</scope>
    <source>
        <strain evidence="2">5116S-3</strain>
    </source>
</reference>